<dbReference type="EMBL" id="JBHMEW010000049">
    <property type="protein sequence ID" value="MFB9211454.1"/>
    <property type="molecule type" value="Genomic_DNA"/>
</dbReference>
<protein>
    <submittedName>
        <fullName evidence="1">Alpha/beta hydrolase family protein</fullName>
        <ecNumber evidence="1">3.4.-.-</ecNumber>
    </submittedName>
</protein>
<organism evidence="1 2">
    <name type="scientific">Echinicola jeungdonensis</name>
    <dbReference type="NCBI Taxonomy" id="709343"/>
    <lineage>
        <taxon>Bacteria</taxon>
        <taxon>Pseudomonadati</taxon>
        <taxon>Bacteroidota</taxon>
        <taxon>Cytophagia</taxon>
        <taxon>Cytophagales</taxon>
        <taxon>Cyclobacteriaceae</taxon>
        <taxon>Echinicola</taxon>
    </lineage>
</organism>
<evidence type="ECO:0000313" key="2">
    <source>
        <dbReference type="Proteomes" id="UP001589654"/>
    </source>
</evidence>
<reference evidence="1 2" key="1">
    <citation type="submission" date="2024-09" db="EMBL/GenBank/DDBJ databases">
        <authorList>
            <person name="Sun Q."/>
            <person name="Mori K."/>
        </authorList>
    </citation>
    <scope>NUCLEOTIDE SEQUENCE [LARGE SCALE GENOMIC DNA]</scope>
    <source>
        <strain evidence="1 2">CECT 7682</strain>
    </source>
</reference>
<keyword evidence="2" id="KW-1185">Reference proteome</keyword>
<dbReference type="RefSeq" id="WP_290247772.1">
    <property type="nucleotide sequence ID" value="NZ_JAUFQT010000001.1"/>
</dbReference>
<dbReference type="PANTHER" id="PTHR22946">
    <property type="entry name" value="DIENELACTONE HYDROLASE DOMAIN-CONTAINING PROTEIN-RELATED"/>
    <property type="match status" value="1"/>
</dbReference>
<dbReference type="InterPro" id="IPR050261">
    <property type="entry name" value="FrsA_esterase"/>
</dbReference>
<sequence>MGNGDSAQFQNKYMLNTLNLKAFFLTSMLCATIFLAKAQDSDQAYRNTLKATLDRIEDVFEINLQYNEDLVEGKELDYAFWRIVPGNLETSLAQVLAPFDLTFFEKPNALYRITKFDYPRRSVSFGEDHLNYLSGLYSNKMEWESRKAEMKSCLIEALGIDDLPETPASQPIITQRRKYKGYSVENVALEVLPGVYTTGSVYKPRPFKKNHPVIITPNGHFGQGRYRESEQIRCSILAKMGAVVVSYDLFAWGESRLQFPSTAHKTSIAHTIQTWNGIKWLDYLTSLPETDPDKVGITGGSGGGSQTMLLTAIDDRIEVSVPVVMLSSHFSGGCPCESGKPIHLCGGGTNNAEIAAMASPKPLLVISDGGDWTHTVPELEFPFIEYIYGFYGEKDKVKNSHFPEEGHNYKVSKRQSMYPFMAKYLGLDIEKVLGENGLVKEDDVTLESEEELKVFGKDGEDLPKGAIKGLEALYHMLEKAQ</sequence>
<dbReference type="InterPro" id="IPR029058">
    <property type="entry name" value="AB_hydrolase_fold"/>
</dbReference>
<dbReference type="Gene3D" id="3.40.50.1820">
    <property type="entry name" value="alpha/beta hydrolase"/>
    <property type="match status" value="1"/>
</dbReference>
<proteinExistence type="predicted"/>
<dbReference type="GO" id="GO:0016787">
    <property type="term" value="F:hydrolase activity"/>
    <property type="evidence" value="ECO:0007669"/>
    <property type="project" value="UniProtKB-KW"/>
</dbReference>
<dbReference type="SUPFAM" id="SSF53474">
    <property type="entry name" value="alpha/beta-Hydrolases"/>
    <property type="match status" value="1"/>
</dbReference>
<comment type="caution">
    <text evidence="1">The sequence shown here is derived from an EMBL/GenBank/DDBJ whole genome shotgun (WGS) entry which is preliminary data.</text>
</comment>
<dbReference type="PANTHER" id="PTHR22946:SF8">
    <property type="entry name" value="ACETYL XYLAN ESTERASE DOMAIN-CONTAINING PROTEIN"/>
    <property type="match status" value="1"/>
</dbReference>
<gene>
    <name evidence="1" type="ORF">ACFFUR_06540</name>
</gene>
<accession>A0ABV5J661</accession>
<keyword evidence="1" id="KW-0378">Hydrolase</keyword>
<dbReference type="Proteomes" id="UP001589654">
    <property type="component" value="Unassembled WGS sequence"/>
</dbReference>
<name>A0ABV5J661_9BACT</name>
<dbReference type="EC" id="3.4.-.-" evidence="1"/>
<evidence type="ECO:0000313" key="1">
    <source>
        <dbReference type="EMBL" id="MFB9211454.1"/>
    </source>
</evidence>